<reference evidence="4 5" key="1">
    <citation type="submission" date="2024-03" db="EMBL/GenBank/DDBJ databases">
        <title>High-quality draft genome sequencing of Tistrella sp. BH-R2-4.</title>
        <authorList>
            <person name="Dong C."/>
        </authorList>
    </citation>
    <scope>NUCLEOTIDE SEQUENCE [LARGE SCALE GENOMIC DNA]</scope>
    <source>
        <strain evidence="4 5">BH-R2-4</strain>
    </source>
</reference>
<name>A0ABU9YS98_9PROT</name>
<dbReference type="EMBL" id="JBBKTW010000012">
    <property type="protein sequence ID" value="MEN2991676.1"/>
    <property type="molecule type" value="Genomic_DNA"/>
</dbReference>
<dbReference type="SUPFAM" id="SSF46689">
    <property type="entry name" value="Homeodomain-like"/>
    <property type="match status" value="1"/>
</dbReference>
<sequence length="226" mass="25473">MEETARMNDKRPIRQKRDPEATRRALLAAAIAEFADKGLAGSRVDEIAHRAGVNKQLVYHHFGNKDDLFRAALEQVYGEIRAREQSLNLADLPAVAAMERLVGFSFDHLAEHPELVALLNDENRHEARHVKSSPQIQAMHSPLVRMIDETLARGARDGVFRTDMDPINVYISIAGLAYFFFANNHTLSAIFDTNLDTAREVSRRRRHVIDFVLSALQPREVGPSPN</sequence>
<dbReference type="InterPro" id="IPR009057">
    <property type="entry name" value="Homeodomain-like_sf"/>
</dbReference>
<feature type="domain" description="HTH tetR-type" evidence="3">
    <location>
        <begin position="20"/>
        <end position="80"/>
    </location>
</feature>
<dbReference type="SUPFAM" id="SSF48498">
    <property type="entry name" value="Tetracyclin repressor-like, C-terminal domain"/>
    <property type="match status" value="1"/>
</dbReference>
<evidence type="ECO:0000313" key="5">
    <source>
        <dbReference type="Proteomes" id="UP001413721"/>
    </source>
</evidence>
<dbReference type="Proteomes" id="UP001413721">
    <property type="component" value="Unassembled WGS sequence"/>
</dbReference>
<proteinExistence type="predicted"/>
<dbReference type="Pfam" id="PF17938">
    <property type="entry name" value="TetR_C_29"/>
    <property type="match status" value="1"/>
</dbReference>
<dbReference type="RefSeq" id="WP_345938589.1">
    <property type="nucleotide sequence ID" value="NZ_JBBKTW010000012.1"/>
</dbReference>
<dbReference type="PRINTS" id="PR00455">
    <property type="entry name" value="HTHTETR"/>
</dbReference>
<dbReference type="PROSITE" id="PS50977">
    <property type="entry name" value="HTH_TETR_2"/>
    <property type="match status" value="1"/>
</dbReference>
<protein>
    <submittedName>
        <fullName evidence="4">TetR/AcrR family transcriptional regulator</fullName>
    </submittedName>
</protein>
<dbReference type="PANTHER" id="PTHR30328:SF54">
    <property type="entry name" value="HTH-TYPE TRANSCRIPTIONAL REPRESSOR SCO4008"/>
    <property type="match status" value="1"/>
</dbReference>
<dbReference type="InterPro" id="IPR041474">
    <property type="entry name" value="NicS_C"/>
</dbReference>
<dbReference type="InterPro" id="IPR036271">
    <property type="entry name" value="Tet_transcr_reg_TetR-rel_C_sf"/>
</dbReference>
<evidence type="ECO:0000256" key="1">
    <source>
        <dbReference type="ARBA" id="ARBA00023125"/>
    </source>
</evidence>
<dbReference type="Pfam" id="PF00440">
    <property type="entry name" value="TetR_N"/>
    <property type="match status" value="1"/>
</dbReference>
<evidence type="ECO:0000313" key="4">
    <source>
        <dbReference type="EMBL" id="MEN2991676.1"/>
    </source>
</evidence>
<dbReference type="Gene3D" id="1.10.357.10">
    <property type="entry name" value="Tetracycline Repressor, domain 2"/>
    <property type="match status" value="1"/>
</dbReference>
<evidence type="ECO:0000259" key="3">
    <source>
        <dbReference type="PROSITE" id="PS50977"/>
    </source>
</evidence>
<dbReference type="InterPro" id="IPR050109">
    <property type="entry name" value="HTH-type_TetR-like_transc_reg"/>
</dbReference>
<keyword evidence="1 2" id="KW-0238">DNA-binding</keyword>
<evidence type="ECO:0000256" key="2">
    <source>
        <dbReference type="PROSITE-ProRule" id="PRU00335"/>
    </source>
</evidence>
<dbReference type="PANTHER" id="PTHR30328">
    <property type="entry name" value="TRANSCRIPTIONAL REPRESSOR"/>
    <property type="match status" value="1"/>
</dbReference>
<dbReference type="InterPro" id="IPR001647">
    <property type="entry name" value="HTH_TetR"/>
</dbReference>
<keyword evidence="5" id="KW-1185">Reference proteome</keyword>
<feature type="DNA-binding region" description="H-T-H motif" evidence="2">
    <location>
        <begin position="43"/>
        <end position="62"/>
    </location>
</feature>
<organism evidence="4 5">
    <name type="scientific">Tistrella arctica</name>
    <dbReference type="NCBI Taxonomy" id="3133430"/>
    <lineage>
        <taxon>Bacteria</taxon>
        <taxon>Pseudomonadati</taxon>
        <taxon>Pseudomonadota</taxon>
        <taxon>Alphaproteobacteria</taxon>
        <taxon>Geminicoccales</taxon>
        <taxon>Geminicoccaceae</taxon>
        <taxon>Tistrella</taxon>
    </lineage>
</organism>
<gene>
    <name evidence="4" type="ORF">WG926_25415</name>
</gene>
<accession>A0ABU9YS98</accession>
<comment type="caution">
    <text evidence="4">The sequence shown here is derived from an EMBL/GenBank/DDBJ whole genome shotgun (WGS) entry which is preliminary data.</text>
</comment>